<accession>A0A812JF61</accession>
<evidence type="ECO:0000313" key="1">
    <source>
        <dbReference type="EMBL" id="CAE7205043.1"/>
    </source>
</evidence>
<dbReference type="AlphaFoldDB" id="A0A812JF61"/>
<dbReference type="Proteomes" id="UP000601435">
    <property type="component" value="Unassembled WGS sequence"/>
</dbReference>
<comment type="caution">
    <text evidence="1">The sequence shown here is derived from an EMBL/GenBank/DDBJ whole genome shotgun (WGS) entry which is preliminary data.</text>
</comment>
<organism evidence="1 2">
    <name type="scientific">Symbiodinium necroappetens</name>
    <dbReference type="NCBI Taxonomy" id="1628268"/>
    <lineage>
        <taxon>Eukaryota</taxon>
        <taxon>Sar</taxon>
        <taxon>Alveolata</taxon>
        <taxon>Dinophyceae</taxon>
        <taxon>Suessiales</taxon>
        <taxon>Symbiodiniaceae</taxon>
        <taxon>Symbiodinium</taxon>
    </lineage>
</organism>
<feature type="non-terminal residue" evidence="1">
    <location>
        <position position="1"/>
    </location>
</feature>
<feature type="non-terminal residue" evidence="1">
    <location>
        <position position="137"/>
    </location>
</feature>
<evidence type="ECO:0000313" key="2">
    <source>
        <dbReference type="Proteomes" id="UP000601435"/>
    </source>
</evidence>
<sequence>TDAFEGNVALEGLLAAELYRIGHAARIRKNLRLGAAFLPIHGPLASYTSVSLRLHDTSTAQLHNFGHLRPSEYESPLASRQILRRNPRRTPRARAMSRNVAVLALCQRGAVAVSQDMWGPAEGGDLPAADNHPMTHK</sequence>
<dbReference type="EMBL" id="CAJNJA010006084">
    <property type="protein sequence ID" value="CAE7205043.1"/>
    <property type="molecule type" value="Genomic_DNA"/>
</dbReference>
<protein>
    <submittedName>
        <fullName evidence="1">Uncharacterized protein</fullName>
    </submittedName>
</protein>
<name>A0A812JF61_9DINO</name>
<reference evidence="1" key="1">
    <citation type="submission" date="2021-02" db="EMBL/GenBank/DDBJ databases">
        <authorList>
            <person name="Dougan E. K."/>
            <person name="Rhodes N."/>
            <person name="Thang M."/>
            <person name="Chan C."/>
        </authorList>
    </citation>
    <scope>NUCLEOTIDE SEQUENCE</scope>
</reference>
<keyword evidence="2" id="KW-1185">Reference proteome</keyword>
<gene>
    <name evidence="1" type="ORF">SNEC2469_LOCUS1723</name>
</gene>
<proteinExistence type="predicted"/>